<reference evidence="1 2" key="1">
    <citation type="submission" date="2018-05" db="EMBL/GenBank/DDBJ databases">
        <title>Lujinxingia marina gen. nov. sp. nov., a new facultative anaerobic member of the class Deltaproteobacteria, and proposal of Lujinxingaceae fam. nov.</title>
        <authorList>
            <person name="Li C.-M."/>
        </authorList>
    </citation>
    <scope>NUCLEOTIDE SEQUENCE [LARGE SCALE GENOMIC DNA]</scope>
    <source>
        <strain evidence="1 2">B210</strain>
    </source>
</reference>
<evidence type="ECO:0000313" key="2">
    <source>
        <dbReference type="Proteomes" id="UP000249169"/>
    </source>
</evidence>
<sequence>MWQKPGELSIYPGLGYEISAMSTRMTPESALSLWQGSPGHNAVILNQEGWTQPWQAIGVGIAGDYAHVWFGHEPDPLR</sequence>
<comment type="caution">
    <text evidence="1">The sequence shown here is derived from an EMBL/GenBank/DDBJ whole genome shotgun (WGS) entry which is preliminary data.</text>
</comment>
<dbReference type="AlphaFoldDB" id="A0A328C7E8"/>
<dbReference type="EMBL" id="QHKO01000003">
    <property type="protein sequence ID" value="RAL23002.1"/>
    <property type="molecule type" value="Genomic_DNA"/>
</dbReference>
<keyword evidence="2" id="KW-1185">Reference proteome</keyword>
<dbReference type="Proteomes" id="UP000249169">
    <property type="component" value="Unassembled WGS sequence"/>
</dbReference>
<accession>A0A328C7E8</accession>
<name>A0A328C7E8_9DELT</name>
<organism evidence="1 2">
    <name type="scientific">Lujinxingia litoralis</name>
    <dbReference type="NCBI Taxonomy" id="2211119"/>
    <lineage>
        <taxon>Bacteria</taxon>
        <taxon>Deltaproteobacteria</taxon>
        <taxon>Bradymonadales</taxon>
        <taxon>Lujinxingiaceae</taxon>
        <taxon>Lujinxingia</taxon>
    </lineage>
</organism>
<proteinExistence type="predicted"/>
<evidence type="ECO:0008006" key="3">
    <source>
        <dbReference type="Google" id="ProtNLM"/>
    </source>
</evidence>
<gene>
    <name evidence="1" type="ORF">DL240_08925</name>
</gene>
<evidence type="ECO:0000313" key="1">
    <source>
        <dbReference type="EMBL" id="RAL23002.1"/>
    </source>
</evidence>
<dbReference type="InterPro" id="IPR035940">
    <property type="entry name" value="CAP_sf"/>
</dbReference>
<protein>
    <recommendedName>
        <fullName evidence="3">SCP domain-containing protein</fullName>
    </recommendedName>
</protein>
<dbReference type="Gene3D" id="3.40.33.10">
    <property type="entry name" value="CAP"/>
    <property type="match status" value="1"/>
</dbReference>